<dbReference type="CDD" id="cd03809">
    <property type="entry name" value="GT4_MtfB-like"/>
    <property type="match status" value="1"/>
</dbReference>
<evidence type="ECO:0000259" key="3">
    <source>
        <dbReference type="Pfam" id="PF13439"/>
    </source>
</evidence>
<name>A0A955L0X2_9BACT</name>
<dbReference type="EMBL" id="JAGQLJ010000004">
    <property type="protein sequence ID" value="MCA9380674.1"/>
    <property type="molecule type" value="Genomic_DNA"/>
</dbReference>
<proteinExistence type="predicted"/>
<accession>A0A955L0X2</accession>
<dbReference type="Pfam" id="PF13439">
    <property type="entry name" value="Glyco_transf_4"/>
    <property type="match status" value="1"/>
</dbReference>
<evidence type="ECO:0000313" key="5">
    <source>
        <dbReference type="Proteomes" id="UP000775877"/>
    </source>
</evidence>
<dbReference type="Proteomes" id="UP000775877">
    <property type="component" value="Unassembled WGS sequence"/>
</dbReference>
<dbReference type="InterPro" id="IPR001296">
    <property type="entry name" value="Glyco_trans_1"/>
</dbReference>
<keyword evidence="1" id="KW-0808">Transferase</keyword>
<evidence type="ECO:0000259" key="2">
    <source>
        <dbReference type="Pfam" id="PF00534"/>
    </source>
</evidence>
<organism evidence="4 5">
    <name type="scientific">Candidatus Dojkabacteria bacterium</name>
    <dbReference type="NCBI Taxonomy" id="2099670"/>
    <lineage>
        <taxon>Bacteria</taxon>
        <taxon>Candidatus Dojkabacteria</taxon>
    </lineage>
</organism>
<protein>
    <submittedName>
        <fullName evidence="4">Glycosyltransferase family 4 protein</fullName>
    </submittedName>
</protein>
<feature type="domain" description="Glycosyl transferase family 1" evidence="2">
    <location>
        <begin position="236"/>
        <end position="406"/>
    </location>
</feature>
<comment type="caution">
    <text evidence="4">The sequence shown here is derived from an EMBL/GenBank/DDBJ whole genome shotgun (WGS) entry which is preliminary data.</text>
</comment>
<dbReference type="AlphaFoldDB" id="A0A955L0X2"/>
<reference evidence="4" key="1">
    <citation type="submission" date="2020-04" db="EMBL/GenBank/DDBJ databases">
        <authorList>
            <person name="Zhang T."/>
        </authorList>
    </citation>
    <scope>NUCLEOTIDE SEQUENCE</scope>
    <source>
        <strain evidence="4">HKST-UBA13</strain>
    </source>
</reference>
<sequence length="432" mass="49568">MEESETKTILIDITCLFDQYSKRGIGRYTKDLLLRLIKKASQDSSIKISLVGFYDLEQNLREIGFSKFGIEEYQDKITFSSLGEPTLSNYRNIFRWKKTDEVIFEEEPDLYFAPHFERGLPTTPRLQHSFMPKKTVVTAHDVIPLVNNSFSQKNPIMNLLKGIFYRYMWRGVEEADLVLTSSNFSKTDLINYGHIAEDNIEVIYLGINESFFAEKIDSIEETTINEVINRFIGEQRKSYFFYDSGLESNKGIDNMLKIVSRLFEKGGAHIPENLVLVGGDFYQGKGESIKARSALGEYYLKKIKQIGILDRVITTSRISDEELQILLRHASSYIYFSEYEGFGFGPIQAMAAQVPSIINNASCLPEITDGGAFLVDTKDIEDSVNKIYDFLKSEEDQQNIVNKGKEVAQKYNWEKTADQVLENFHKLLTETE</sequence>
<dbReference type="PANTHER" id="PTHR46401">
    <property type="entry name" value="GLYCOSYLTRANSFERASE WBBK-RELATED"/>
    <property type="match status" value="1"/>
</dbReference>
<evidence type="ECO:0000256" key="1">
    <source>
        <dbReference type="ARBA" id="ARBA00022679"/>
    </source>
</evidence>
<reference evidence="4" key="2">
    <citation type="journal article" date="2021" name="Microbiome">
        <title>Successional dynamics and alternative stable states in a saline activated sludge microbial community over 9 years.</title>
        <authorList>
            <person name="Wang Y."/>
            <person name="Ye J."/>
            <person name="Ju F."/>
            <person name="Liu L."/>
            <person name="Boyd J.A."/>
            <person name="Deng Y."/>
            <person name="Parks D.H."/>
            <person name="Jiang X."/>
            <person name="Yin X."/>
            <person name="Woodcroft B.J."/>
            <person name="Tyson G.W."/>
            <person name="Hugenholtz P."/>
            <person name="Polz M.F."/>
            <person name="Zhang T."/>
        </authorList>
    </citation>
    <scope>NUCLEOTIDE SEQUENCE</scope>
    <source>
        <strain evidence="4">HKST-UBA13</strain>
    </source>
</reference>
<dbReference type="GO" id="GO:0016757">
    <property type="term" value="F:glycosyltransferase activity"/>
    <property type="evidence" value="ECO:0007669"/>
    <property type="project" value="InterPro"/>
</dbReference>
<feature type="domain" description="Glycosyltransferase subfamily 4-like N-terminal" evidence="3">
    <location>
        <begin position="88"/>
        <end position="209"/>
    </location>
</feature>
<dbReference type="InterPro" id="IPR028098">
    <property type="entry name" value="Glyco_trans_4-like_N"/>
</dbReference>
<dbReference type="SUPFAM" id="SSF53756">
    <property type="entry name" value="UDP-Glycosyltransferase/glycogen phosphorylase"/>
    <property type="match status" value="1"/>
</dbReference>
<evidence type="ECO:0000313" key="4">
    <source>
        <dbReference type="EMBL" id="MCA9380674.1"/>
    </source>
</evidence>
<dbReference type="Pfam" id="PF00534">
    <property type="entry name" value="Glycos_transf_1"/>
    <property type="match status" value="1"/>
</dbReference>
<dbReference type="PANTHER" id="PTHR46401:SF2">
    <property type="entry name" value="GLYCOSYLTRANSFERASE WBBK-RELATED"/>
    <property type="match status" value="1"/>
</dbReference>
<gene>
    <name evidence="4" type="ORF">KC678_00220</name>
</gene>
<dbReference type="Gene3D" id="3.40.50.2000">
    <property type="entry name" value="Glycogen Phosphorylase B"/>
    <property type="match status" value="2"/>
</dbReference>